<feature type="compositionally biased region" description="Basic and acidic residues" evidence="1">
    <location>
        <begin position="1"/>
        <end position="25"/>
    </location>
</feature>
<gene>
    <name evidence="2" type="ORF">PR048_019880</name>
</gene>
<feature type="region of interest" description="Disordered" evidence="1">
    <location>
        <begin position="822"/>
        <end position="873"/>
    </location>
</feature>
<name>A0ABQ9H4P4_9NEOP</name>
<evidence type="ECO:0000256" key="1">
    <source>
        <dbReference type="SAM" id="MobiDB-lite"/>
    </source>
</evidence>
<evidence type="ECO:0000313" key="3">
    <source>
        <dbReference type="Proteomes" id="UP001159363"/>
    </source>
</evidence>
<dbReference type="Proteomes" id="UP001159363">
    <property type="component" value="Chromosome 6"/>
</dbReference>
<feature type="compositionally biased region" description="Basic and acidic residues" evidence="1">
    <location>
        <begin position="839"/>
        <end position="857"/>
    </location>
</feature>
<evidence type="ECO:0000313" key="2">
    <source>
        <dbReference type="EMBL" id="KAJ8879273.1"/>
    </source>
</evidence>
<comment type="caution">
    <text evidence="2">The sequence shown here is derived from an EMBL/GenBank/DDBJ whole genome shotgun (WGS) entry which is preliminary data.</text>
</comment>
<proteinExistence type="predicted"/>
<reference evidence="2 3" key="1">
    <citation type="submission" date="2023-02" db="EMBL/GenBank/DDBJ databases">
        <title>LHISI_Scaffold_Assembly.</title>
        <authorList>
            <person name="Stuart O.P."/>
            <person name="Cleave R."/>
            <person name="Magrath M.J.L."/>
            <person name="Mikheyev A.S."/>
        </authorList>
    </citation>
    <scope>NUCLEOTIDE SEQUENCE [LARGE SCALE GENOMIC DNA]</scope>
    <source>
        <strain evidence="2">Daus_M_001</strain>
        <tissue evidence="2">Leg muscle</tissue>
    </source>
</reference>
<protein>
    <submittedName>
        <fullName evidence="2">Uncharacterized protein</fullName>
    </submittedName>
</protein>
<feature type="region of interest" description="Disordered" evidence="1">
    <location>
        <begin position="1"/>
        <end position="27"/>
    </location>
</feature>
<organism evidence="2 3">
    <name type="scientific">Dryococelus australis</name>
    <dbReference type="NCBI Taxonomy" id="614101"/>
    <lineage>
        <taxon>Eukaryota</taxon>
        <taxon>Metazoa</taxon>
        <taxon>Ecdysozoa</taxon>
        <taxon>Arthropoda</taxon>
        <taxon>Hexapoda</taxon>
        <taxon>Insecta</taxon>
        <taxon>Pterygota</taxon>
        <taxon>Neoptera</taxon>
        <taxon>Polyneoptera</taxon>
        <taxon>Phasmatodea</taxon>
        <taxon>Verophasmatodea</taxon>
        <taxon>Anareolatae</taxon>
        <taxon>Phasmatidae</taxon>
        <taxon>Eurycanthinae</taxon>
        <taxon>Dryococelus</taxon>
    </lineage>
</organism>
<accession>A0ABQ9H4P4</accession>
<keyword evidence="3" id="KW-1185">Reference proteome</keyword>
<sequence length="873" mass="96774">MKWPGKREIPEKDPPTNGMIRHDSGVTRPGIEPGSSWWKASRLTAQSTWPPLIRPHNRTVLSNAGAETDAIPRTQNAPTREMTSLVRNILKLRRFDDVITAQLYLTKLIGSGLTEKFHTVTGALRRNASLHSHIYAVHGKVSTYEALHITAVQGYLSTFEINLRKPAQPQTGTLSVMSPVKLVTMKEKLLQGVYYEWSSSDTSEKAKNDENYEGAPDQKLMSCGLRKSLLLKKRFLPHLIPPHPLYTTPEVLIARYFLVGEAGGSDVSGALAGRKGIHSEQKGETVTVLTGAVTRDMSYSRVEWACPGRGMDALIMGWRIRPVGCLSRLQLNGHCVIFRRSLKFLAGEQGFRPCCRSLNLARLRPHAPTSLLRATREITILHASNQRLETISPSGGRTNHDCLTAWRSQRDSGPVPQLHPANQRINCVRRKHMSNIYSLSVNMGEQYGKFCGSTKSVNSNILMTYAAASQGCIAMANCDEGWELSMRCREGRRQLGTPSSAETEVEQSRHAARQLLARHRRVQHTVLEVSTKAGIAFPWAVQLAAADKPFYNWLFYCVMYLLTPFVFVPKCQEAMLLGITSAPFVTEGGIQMIANSNTLSMPEIHCAVSKQQKILISNVICWYRCACSVTAVEMKILVVKNLPYYRMCTILMVSTNNYCVGIDYRNNMQDDVAALVGGFSRGSPVSPTLALRRCSILTSFCSHWLSKTQCDKEKMALPLRRPVMQRKSDNEVKIHGQLLTSRRAVYMKGLYCYPQLVDVLVGRAGACPLQRAGRVALQRSSGRRAGSEVGVAAPLSAGCAAEEWDDADDRATGVVAVMGSRRSCAEQRAMSPPSATVRIEQRRNERAGETGDPEKTRQPTASSGTIPIYENPE</sequence>
<dbReference type="EMBL" id="JARBHB010000007">
    <property type="protein sequence ID" value="KAJ8879273.1"/>
    <property type="molecule type" value="Genomic_DNA"/>
</dbReference>